<dbReference type="SUPFAM" id="SSF82771">
    <property type="entry name" value="GIY-YIG endonuclease"/>
    <property type="match status" value="1"/>
</dbReference>
<name>A0A9W7L7U6_9STRA</name>
<dbReference type="InterPro" id="IPR000305">
    <property type="entry name" value="GIY-YIG_endonuc"/>
</dbReference>
<dbReference type="Pfam" id="PF01541">
    <property type="entry name" value="GIY-YIG"/>
    <property type="match status" value="1"/>
</dbReference>
<gene>
    <name evidence="3" type="ORF">TrRE_jg10264</name>
</gene>
<feature type="compositionally biased region" description="Basic and acidic residues" evidence="1">
    <location>
        <begin position="42"/>
        <end position="62"/>
    </location>
</feature>
<protein>
    <recommendedName>
        <fullName evidence="2">GIY-YIG domain-containing protein</fullName>
    </recommendedName>
</protein>
<feature type="region of interest" description="Disordered" evidence="1">
    <location>
        <begin position="1"/>
        <end position="81"/>
    </location>
</feature>
<dbReference type="PROSITE" id="PS50164">
    <property type="entry name" value="GIY_YIG"/>
    <property type="match status" value="1"/>
</dbReference>
<evidence type="ECO:0000256" key="1">
    <source>
        <dbReference type="SAM" id="MobiDB-lite"/>
    </source>
</evidence>
<proteinExistence type="predicted"/>
<evidence type="ECO:0000313" key="3">
    <source>
        <dbReference type="EMBL" id="GMI36537.1"/>
    </source>
</evidence>
<keyword evidence="4" id="KW-1185">Reference proteome</keyword>
<comment type="caution">
    <text evidence="3">The sequence shown here is derived from an EMBL/GenBank/DDBJ whole genome shotgun (WGS) entry which is preliminary data.</text>
</comment>
<dbReference type="Proteomes" id="UP001165082">
    <property type="component" value="Unassembled WGS sequence"/>
</dbReference>
<dbReference type="AlphaFoldDB" id="A0A9W7L7U6"/>
<sequence>MDLGNGKKYVGSTSSPSKRLKQHYSGKGSKYTQKNRPQGVDYVKKHPSEAAAKRAETREYYSAKRQYGDGVRGAGNTRSGD</sequence>
<dbReference type="InterPro" id="IPR035901">
    <property type="entry name" value="GIY-YIG_endonuc_sf"/>
</dbReference>
<dbReference type="Gene3D" id="3.40.1440.10">
    <property type="entry name" value="GIY-YIG endonuclease"/>
    <property type="match status" value="1"/>
</dbReference>
<organism evidence="3 4">
    <name type="scientific">Triparma retinervis</name>
    <dbReference type="NCBI Taxonomy" id="2557542"/>
    <lineage>
        <taxon>Eukaryota</taxon>
        <taxon>Sar</taxon>
        <taxon>Stramenopiles</taxon>
        <taxon>Ochrophyta</taxon>
        <taxon>Bolidophyceae</taxon>
        <taxon>Parmales</taxon>
        <taxon>Triparmaceae</taxon>
        <taxon>Triparma</taxon>
    </lineage>
</organism>
<feature type="domain" description="GIY-YIG" evidence="2">
    <location>
        <begin position="1"/>
        <end position="69"/>
    </location>
</feature>
<reference evidence="3" key="1">
    <citation type="submission" date="2022-07" db="EMBL/GenBank/DDBJ databases">
        <title>Genome analysis of Parmales, a sister group of diatoms, reveals the evolutionary specialization of diatoms from phago-mixotrophs to photoautotrophs.</title>
        <authorList>
            <person name="Ban H."/>
            <person name="Sato S."/>
            <person name="Yoshikawa S."/>
            <person name="Kazumasa Y."/>
            <person name="Nakamura Y."/>
            <person name="Ichinomiya M."/>
            <person name="Saitoh K."/>
            <person name="Sato N."/>
            <person name="Blanc-Mathieu R."/>
            <person name="Endo H."/>
            <person name="Kuwata A."/>
            <person name="Ogata H."/>
        </authorList>
    </citation>
    <scope>NUCLEOTIDE SEQUENCE</scope>
</reference>
<dbReference type="OrthoDB" id="199199at2759"/>
<evidence type="ECO:0000259" key="2">
    <source>
        <dbReference type="PROSITE" id="PS50164"/>
    </source>
</evidence>
<dbReference type="EMBL" id="BRXZ01007948">
    <property type="protein sequence ID" value="GMI36537.1"/>
    <property type="molecule type" value="Genomic_DNA"/>
</dbReference>
<evidence type="ECO:0000313" key="4">
    <source>
        <dbReference type="Proteomes" id="UP001165082"/>
    </source>
</evidence>
<accession>A0A9W7L7U6</accession>